<dbReference type="Proteomes" id="UP001163850">
    <property type="component" value="Unassembled WGS sequence"/>
</dbReference>
<organism evidence="3 4">
    <name type="scientific">Lentinula detonsa</name>
    <dbReference type="NCBI Taxonomy" id="2804962"/>
    <lineage>
        <taxon>Eukaryota</taxon>
        <taxon>Fungi</taxon>
        <taxon>Dikarya</taxon>
        <taxon>Basidiomycota</taxon>
        <taxon>Agaricomycotina</taxon>
        <taxon>Agaricomycetes</taxon>
        <taxon>Agaricomycetidae</taxon>
        <taxon>Agaricales</taxon>
        <taxon>Marasmiineae</taxon>
        <taxon>Omphalotaceae</taxon>
        <taxon>Lentinula</taxon>
    </lineage>
</organism>
<reference evidence="3" key="1">
    <citation type="submission" date="2022-08" db="EMBL/GenBank/DDBJ databases">
        <authorList>
            <consortium name="DOE Joint Genome Institute"/>
            <person name="Min B."/>
            <person name="Riley R."/>
            <person name="Sierra-Patev S."/>
            <person name="Naranjo-Ortiz M."/>
            <person name="Looney B."/>
            <person name="Konkel Z."/>
            <person name="Slot J.C."/>
            <person name="Sakamoto Y."/>
            <person name="Steenwyk J.L."/>
            <person name="Rokas A."/>
            <person name="Carro J."/>
            <person name="Camarero S."/>
            <person name="Ferreira P."/>
            <person name="Molpeceres G."/>
            <person name="Ruiz-Duenas F.J."/>
            <person name="Serrano A."/>
            <person name="Henrissat B."/>
            <person name="Drula E."/>
            <person name="Hughes K.W."/>
            <person name="Mata J.L."/>
            <person name="Ishikawa N.K."/>
            <person name="Vargas-Isla R."/>
            <person name="Ushijima S."/>
            <person name="Smith C.A."/>
            <person name="Ahrendt S."/>
            <person name="Andreopoulos W."/>
            <person name="He G."/>
            <person name="Labutti K."/>
            <person name="Lipzen A."/>
            <person name="Ng V."/>
            <person name="Sandor L."/>
            <person name="Barry K."/>
            <person name="Martinez A.T."/>
            <person name="Xiao Y."/>
            <person name="Gibbons J.G."/>
            <person name="Terashima K."/>
            <person name="Hibbett D.S."/>
            <person name="Grigoriev I.V."/>
        </authorList>
    </citation>
    <scope>NUCLEOTIDE SEQUENCE</scope>
    <source>
        <strain evidence="3">TFB7829</strain>
    </source>
</reference>
<name>A0AA38UVB0_9AGAR</name>
<protein>
    <submittedName>
        <fullName evidence="3">Uncharacterized protein</fullName>
    </submittedName>
</protein>
<feature type="compositionally biased region" description="Polar residues" evidence="1">
    <location>
        <begin position="138"/>
        <end position="152"/>
    </location>
</feature>
<feature type="transmembrane region" description="Helical" evidence="2">
    <location>
        <begin position="51"/>
        <end position="71"/>
    </location>
</feature>
<feature type="region of interest" description="Disordered" evidence="1">
    <location>
        <begin position="82"/>
        <end position="217"/>
    </location>
</feature>
<keyword evidence="2" id="KW-1133">Transmembrane helix</keyword>
<sequence>MTKLTEYEWRTHLALAVQRYIISVLCCRYNHSQPSITLRTLNHISSHRMHVLSAIHFLVLFSGIAALPLRINNDIYNLKSRVESGPPSWKRDLSGKFPLPLPSPSDDDSPYSFPSPWAQNEVDEGPAPPWKRDDSRDTSYPPSWEGNTTRQGPSPPWIRGTSESASKAAPPWKREVLLEENPLPLNPENELQEPSPSEGFIKDSVSSPFKLSVTLGA</sequence>
<evidence type="ECO:0000313" key="4">
    <source>
        <dbReference type="Proteomes" id="UP001163850"/>
    </source>
</evidence>
<dbReference type="AlphaFoldDB" id="A0AA38UVB0"/>
<evidence type="ECO:0000313" key="3">
    <source>
        <dbReference type="EMBL" id="KAJ3986366.1"/>
    </source>
</evidence>
<keyword evidence="2" id="KW-0812">Transmembrane</keyword>
<dbReference type="EMBL" id="MU801942">
    <property type="protein sequence ID" value="KAJ3986366.1"/>
    <property type="molecule type" value="Genomic_DNA"/>
</dbReference>
<comment type="caution">
    <text evidence="3">The sequence shown here is derived from an EMBL/GenBank/DDBJ whole genome shotgun (WGS) entry which is preliminary data.</text>
</comment>
<proteinExistence type="predicted"/>
<feature type="compositionally biased region" description="Low complexity" evidence="1">
    <location>
        <begin position="179"/>
        <end position="198"/>
    </location>
</feature>
<accession>A0AA38UVB0</accession>
<evidence type="ECO:0000256" key="1">
    <source>
        <dbReference type="SAM" id="MobiDB-lite"/>
    </source>
</evidence>
<keyword evidence="2" id="KW-0472">Membrane</keyword>
<gene>
    <name evidence="3" type="ORF">F5890DRAFT_1564192</name>
</gene>
<evidence type="ECO:0000256" key="2">
    <source>
        <dbReference type="SAM" id="Phobius"/>
    </source>
</evidence>